<reference evidence="2 3" key="1">
    <citation type="submission" date="2019-08" db="EMBL/GenBank/DDBJ databases">
        <title>Bacterial whole genome sequence for Glaciihabitans sp. CHu50b-6-2.</title>
        <authorList>
            <person name="Jin L."/>
        </authorList>
    </citation>
    <scope>NUCLEOTIDE SEQUENCE [LARGE SCALE GENOMIC DNA]</scope>
    <source>
        <strain evidence="2 3">CHu50b-6-2</strain>
    </source>
</reference>
<dbReference type="InterPro" id="IPR013783">
    <property type="entry name" value="Ig-like_fold"/>
</dbReference>
<feature type="signal peptide" evidence="1">
    <location>
        <begin position="1"/>
        <end position="30"/>
    </location>
</feature>
<dbReference type="SUPFAM" id="SSF49265">
    <property type="entry name" value="Fibronectin type III"/>
    <property type="match status" value="1"/>
</dbReference>
<dbReference type="Proteomes" id="UP000321379">
    <property type="component" value="Unassembled WGS sequence"/>
</dbReference>
<gene>
    <name evidence="2" type="ORF">FVP33_11345</name>
</gene>
<comment type="caution">
    <text evidence="2">The sequence shown here is derived from an EMBL/GenBank/DDBJ whole genome shotgun (WGS) entry which is preliminary data.</text>
</comment>
<dbReference type="GO" id="GO:0005975">
    <property type="term" value="P:carbohydrate metabolic process"/>
    <property type="evidence" value="ECO:0007669"/>
    <property type="project" value="UniProtKB-ARBA"/>
</dbReference>
<dbReference type="Gene3D" id="2.60.40.10">
    <property type="entry name" value="Immunoglobulins"/>
    <property type="match status" value="1"/>
</dbReference>
<keyword evidence="1" id="KW-0732">Signal</keyword>
<sequence length="154" mass="15760">MRFSRQALITAAASVVAASILSFAAPSALAAWTASGSASFTQSAPTVPTATFVSCVTDKSKKNALLTWSAAPPTFNGSAFSSYLIEWFYNNGTAITTSSSATPVATLAGQGLAGNSTVRVTVRYSNGSTSTAPAIYPFVLSNNGLLSPQCSPDF</sequence>
<dbReference type="PROSITE" id="PS51318">
    <property type="entry name" value="TAT"/>
    <property type="match status" value="1"/>
</dbReference>
<dbReference type="InterPro" id="IPR036116">
    <property type="entry name" value="FN3_sf"/>
</dbReference>
<organism evidence="2 3">
    <name type="scientific">Lacisediminihabitans profunda</name>
    <dbReference type="NCBI Taxonomy" id="2594790"/>
    <lineage>
        <taxon>Bacteria</taxon>
        <taxon>Bacillati</taxon>
        <taxon>Actinomycetota</taxon>
        <taxon>Actinomycetes</taxon>
        <taxon>Micrococcales</taxon>
        <taxon>Microbacteriaceae</taxon>
        <taxon>Lacisediminihabitans</taxon>
    </lineage>
</organism>
<keyword evidence="3" id="KW-1185">Reference proteome</keyword>
<feature type="chain" id="PRO_5022694709" description="Fibronectin type-III domain-containing protein" evidence="1">
    <location>
        <begin position="31"/>
        <end position="154"/>
    </location>
</feature>
<protein>
    <recommendedName>
        <fullName evidence="4">Fibronectin type-III domain-containing protein</fullName>
    </recommendedName>
</protein>
<dbReference type="AlphaFoldDB" id="A0A5C8UQJ3"/>
<evidence type="ECO:0000313" key="2">
    <source>
        <dbReference type="EMBL" id="TXN29739.1"/>
    </source>
</evidence>
<dbReference type="InterPro" id="IPR006311">
    <property type="entry name" value="TAT_signal"/>
</dbReference>
<proteinExistence type="predicted"/>
<evidence type="ECO:0000256" key="1">
    <source>
        <dbReference type="SAM" id="SignalP"/>
    </source>
</evidence>
<accession>A0A5C8UQJ3</accession>
<name>A0A5C8UQJ3_9MICO</name>
<dbReference type="RefSeq" id="WP_147783783.1">
    <property type="nucleotide sequence ID" value="NZ_VRMG01000008.1"/>
</dbReference>
<dbReference type="EMBL" id="VRMG01000008">
    <property type="protein sequence ID" value="TXN29739.1"/>
    <property type="molecule type" value="Genomic_DNA"/>
</dbReference>
<evidence type="ECO:0000313" key="3">
    <source>
        <dbReference type="Proteomes" id="UP000321379"/>
    </source>
</evidence>
<evidence type="ECO:0008006" key="4">
    <source>
        <dbReference type="Google" id="ProtNLM"/>
    </source>
</evidence>